<sequence>MGFQTTDVKLIQALSAVQQFVPMYGLPDHLMIYVEYHSDAAMSWRRENDELFLRCSGVGQALMLLGRALTLHDRSAESLIPRLDQLGAMLDVSRNSVYTLPTMKKFLCQLALMGYTECYLYMEDTYELPGYPYFGYRRGRYSVQEQKELDDFAALVGIELIPCIQTLAHLRTAIRWKYMQPMRDTVDNLMVGQEETRELVEAMISHFSKTFRTRRIHLGMDEAVSLGTGRYRLYKGYRDHRD</sequence>
<evidence type="ECO:0000313" key="2">
    <source>
        <dbReference type="Proteomes" id="UP000824209"/>
    </source>
</evidence>
<dbReference type="Gene3D" id="3.20.20.80">
    <property type="entry name" value="Glycosidases"/>
    <property type="match status" value="1"/>
</dbReference>
<evidence type="ECO:0000313" key="1">
    <source>
        <dbReference type="EMBL" id="HJB39597.1"/>
    </source>
</evidence>
<dbReference type="InterPro" id="IPR017853">
    <property type="entry name" value="GH"/>
</dbReference>
<dbReference type="PANTHER" id="PTHR21040:SF8">
    <property type="entry name" value="BCDNA.GH04120"/>
    <property type="match status" value="1"/>
</dbReference>
<dbReference type="EMBL" id="DWYA01000044">
    <property type="protein sequence ID" value="HJB39597.1"/>
    <property type="molecule type" value="Genomic_DNA"/>
</dbReference>
<proteinExistence type="predicted"/>
<comment type="caution">
    <text evidence="1">The sequence shown here is derived from an EMBL/GenBank/DDBJ whole genome shotgun (WGS) entry which is preliminary data.</text>
</comment>
<dbReference type="GO" id="GO:0015929">
    <property type="term" value="F:hexosaminidase activity"/>
    <property type="evidence" value="ECO:0007669"/>
    <property type="project" value="InterPro"/>
</dbReference>
<dbReference type="SUPFAM" id="SSF51445">
    <property type="entry name" value="(Trans)glycosidases"/>
    <property type="match status" value="1"/>
</dbReference>
<organism evidence="1 2">
    <name type="scientific">Candidatus Ruthenibacterium avium</name>
    <dbReference type="NCBI Taxonomy" id="2838751"/>
    <lineage>
        <taxon>Bacteria</taxon>
        <taxon>Bacillati</taxon>
        <taxon>Bacillota</taxon>
        <taxon>Clostridia</taxon>
        <taxon>Eubacteriales</taxon>
        <taxon>Oscillospiraceae</taxon>
        <taxon>Ruthenibacterium</taxon>
    </lineage>
</organism>
<dbReference type="AlphaFoldDB" id="A0A9D2M250"/>
<reference evidence="1" key="2">
    <citation type="submission" date="2021-04" db="EMBL/GenBank/DDBJ databases">
        <authorList>
            <person name="Gilroy R."/>
        </authorList>
    </citation>
    <scope>NUCLEOTIDE SEQUENCE</scope>
    <source>
        <strain evidence="1">ChiBcec8-14828</strain>
    </source>
</reference>
<accession>A0A9D2M250</accession>
<name>A0A9D2M250_9FIRM</name>
<reference evidence="1" key="1">
    <citation type="journal article" date="2021" name="PeerJ">
        <title>Extensive microbial diversity within the chicken gut microbiome revealed by metagenomics and culture.</title>
        <authorList>
            <person name="Gilroy R."/>
            <person name="Ravi A."/>
            <person name="Getino M."/>
            <person name="Pursley I."/>
            <person name="Horton D.L."/>
            <person name="Alikhan N.F."/>
            <person name="Baker D."/>
            <person name="Gharbi K."/>
            <person name="Hall N."/>
            <person name="Watson M."/>
            <person name="Adriaenssens E.M."/>
            <person name="Foster-Nyarko E."/>
            <person name="Jarju S."/>
            <person name="Secka A."/>
            <person name="Antonio M."/>
            <person name="Oren A."/>
            <person name="Chaudhuri R.R."/>
            <person name="La Ragione R."/>
            <person name="Hildebrand F."/>
            <person name="Pallen M.J."/>
        </authorList>
    </citation>
    <scope>NUCLEOTIDE SEQUENCE</scope>
    <source>
        <strain evidence="1">ChiBcec8-14828</strain>
    </source>
</reference>
<dbReference type="InterPro" id="IPR038901">
    <property type="entry name" value="HEXDC-like"/>
</dbReference>
<dbReference type="PANTHER" id="PTHR21040">
    <property type="entry name" value="BCDNA.GH04120"/>
    <property type="match status" value="1"/>
</dbReference>
<dbReference type="Proteomes" id="UP000824209">
    <property type="component" value="Unassembled WGS sequence"/>
</dbReference>
<feature type="non-terminal residue" evidence="1">
    <location>
        <position position="242"/>
    </location>
</feature>
<protein>
    <submittedName>
        <fullName evidence="1">Family 20 glycosylhydrolase</fullName>
    </submittedName>
</protein>
<gene>
    <name evidence="1" type="ORF">H9943_04290</name>
</gene>